<proteinExistence type="inferred from homology"/>
<dbReference type="InterPro" id="IPR000653">
    <property type="entry name" value="DegT/StrS_aminotransferase"/>
</dbReference>
<dbReference type="FunFam" id="3.40.640.10:FF:000089">
    <property type="entry name" value="Aminotransferase, DegT/DnrJ/EryC1/StrS family"/>
    <property type="match status" value="1"/>
</dbReference>
<feature type="modified residue" description="N6-(pyridoxal phosphate)lysine" evidence="4">
    <location>
        <position position="185"/>
    </location>
</feature>
<protein>
    <submittedName>
        <fullName evidence="6">Pleiotropic regulatory protein</fullName>
    </submittedName>
</protein>
<dbReference type="Proteomes" id="UP000018837">
    <property type="component" value="Unassembled WGS sequence"/>
</dbReference>
<dbReference type="PATRIC" id="fig|1411148.3.peg.2152"/>
<dbReference type="PIRSF" id="PIRSF000390">
    <property type="entry name" value="PLP_StrS"/>
    <property type="match status" value="1"/>
</dbReference>
<evidence type="ECO:0000256" key="2">
    <source>
        <dbReference type="ARBA" id="ARBA00037999"/>
    </source>
</evidence>
<feature type="active site" description="Proton acceptor" evidence="3">
    <location>
        <position position="185"/>
    </location>
</feature>
<evidence type="ECO:0000256" key="3">
    <source>
        <dbReference type="PIRSR" id="PIRSR000390-1"/>
    </source>
</evidence>
<evidence type="ECO:0000256" key="5">
    <source>
        <dbReference type="RuleBase" id="RU004508"/>
    </source>
</evidence>
<evidence type="ECO:0000256" key="4">
    <source>
        <dbReference type="PIRSR" id="PIRSR000390-2"/>
    </source>
</evidence>
<dbReference type="CDD" id="cd00616">
    <property type="entry name" value="AHBA_syn"/>
    <property type="match status" value="1"/>
</dbReference>
<comment type="caution">
    <text evidence="6">The sequence shown here is derived from an EMBL/GenBank/DDBJ whole genome shotgun (WGS) entry which is preliminary data.</text>
</comment>
<comment type="similarity">
    <text evidence="2 5">Belongs to the DegT/DnrJ/EryC1 family.</text>
</comment>
<evidence type="ECO:0000256" key="1">
    <source>
        <dbReference type="ARBA" id="ARBA00022898"/>
    </source>
</evidence>
<evidence type="ECO:0000313" key="7">
    <source>
        <dbReference type="Proteomes" id="UP000018837"/>
    </source>
</evidence>
<dbReference type="Gene3D" id="3.90.1150.10">
    <property type="entry name" value="Aspartate Aminotransferase, domain 1"/>
    <property type="match status" value="1"/>
</dbReference>
<gene>
    <name evidence="6" type="ORF">N425_12910</name>
</gene>
<dbReference type="InterPro" id="IPR015421">
    <property type="entry name" value="PyrdxlP-dep_Trfase_major"/>
</dbReference>
<dbReference type="GO" id="GO:0030170">
    <property type="term" value="F:pyridoxal phosphate binding"/>
    <property type="evidence" value="ECO:0007669"/>
    <property type="project" value="UniProtKB-ARBA"/>
</dbReference>
<keyword evidence="1 4" id="KW-0663">Pyridoxal phosphate</keyword>
<accession>W2C2M9</accession>
<dbReference type="EMBL" id="AYUF01000495">
    <property type="protein sequence ID" value="ETK00732.1"/>
    <property type="molecule type" value="Genomic_DNA"/>
</dbReference>
<dbReference type="Gene3D" id="3.40.640.10">
    <property type="entry name" value="Type I PLP-dependent aspartate aminotransferase-like (Major domain)"/>
    <property type="match status" value="1"/>
</dbReference>
<name>W2C2M9_9BACT</name>
<organism evidence="6 7">
    <name type="scientific">Tannerella sp. oral taxon BU063 isolate Cell 2</name>
    <dbReference type="NCBI Taxonomy" id="1411148"/>
    <lineage>
        <taxon>Bacteria</taxon>
        <taxon>Pseudomonadati</taxon>
        <taxon>Bacteroidota</taxon>
        <taxon>Bacteroidia</taxon>
        <taxon>Bacteroidales</taxon>
        <taxon>Tannerellaceae</taxon>
        <taxon>Tannerella</taxon>
    </lineage>
</organism>
<dbReference type="Pfam" id="PF01041">
    <property type="entry name" value="DegT_DnrJ_EryC1"/>
    <property type="match status" value="1"/>
</dbReference>
<dbReference type="GO" id="GO:0000271">
    <property type="term" value="P:polysaccharide biosynthetic process"/>
    <property type="evidence" value="ECO:0007669"/>
    <property type="project" value="TreeGrafter"/>
</dbReference>
<sequence>MILFNEFKREYEAIRTEIDAALRRVLDSGWYILGKEGEAFECEFADYLGVRHCVGVANGTEAIALALRGMDIGPGDEVITTDMTAFATVTGIVQAGATPVVVDIRPEDGLLDERLIEAQITPRTKCIVPVHLYGQSCDMDAILRIARAHGLKVMEDCAQAAGTTYRDRKAGGWGDCAAYSFYPTKNLGAYGDGGAITTNDDATAERLRSLRNYGQTVRYHHDYEGINSRLDEMQAAILRAKLRHLDAWNVRRRTIAARYRAGLTAVECLTEHTYGLPNYHLFVVRAKDRTALSERLAQEGVGTLIHYPVPIRRQRAYHGPCKDVPRTPTDDFADAILSLPMYPTLTDEEVDAVIRAVNQA</sequence>
<evidence type="ECO:0000313" key="6">
    <source>
        <dbReference type="EMBL" id="ETK00732.1"/>
    </source>
</evidence>
<dbReference type="AlphaFoldDB" id="W2C2M9"/>
<reference evidence="6 7" key="1">
    <citation type="submission" date="2013-11" db="EMBL/GenBank/DDBJ databases">
        <title>Single cell genomics of uncultured Tannerella BU063 (oral taxon 286).</title>
        <authorList>
            <person name="Beall C.J."/>
            <person name="Campbell A.G."/>
            <person name="Griffen A.L."/>
            <person name="Podar M."/>
            <person name="Leys E.J."/>
        </authorList>
    </citation>
    <scope>NUCLEOTIDE SEQUENCE [LARGE SCALE GENOMIC DNA]</scope>
    <source>
        <strain evidence="6">Cell 2</strain>
    </source>
</reference>
<dbReference type="GO" id="GO:0008483">
    <property type="term" value="F:transaminase activity"/>
    <property type="evidence" value="ECO:0007669"/>
    <property type="project" value="TreeGrafter"/>
</dbReference>
<dbReference type="InterPro" id="IPR015424">
    <property type="entry name" value="PyrdxlP-dep_Trfase"/>
</dbReference>
<dbReference type="SUPFAM" id="SSF53383">
    <property type="entry name" value="PLP-dependent transferases"/>
    <property type="match status" value="1"/>
</dbReference>
<dbReference type="PANTHER" id="PTHR30244">
    <property type="entry name" value="TRANSAMINASE"/>
    <property type="match status" value="1"/>
</dbReference>
<dbReference type="PANTHER" id="PTHR30244:SF36">
    <property type="entry name" value="3-OXO-GLUCOSE-6-PHOSPHATE:GLUTAMATE AMINOTRANSFERASE"/>
    <property type="match status" value="1"/>
</dbReference>
<dbReference type="InterPro" id="IPR015422">
    <property type="entry name" value="PyrdxlP-dep_Trfase_small"/>
</dbReference>